<evidence type="ECO:0000313" key="4">
    <source>
        <dbReference type="Proteomes" id="UP001155220"/>
    </source>
</evidence>
<dbReference type="InterPro" id="IPR001775">
    <property type="entry name" value="GspD/PilQ"/>
</dbReference>
<dbReference type="PRINTS" id="PR00811">
    <property type="entry name" value="BCTERIALGSPD"/>
</dbReference>
<organism evidence="3 4">
    <name type="scientific">Aurantimonas marianensis</name>
    <dbReference type="NCBI Taxonomy" id="2920428"/>
    <lineage>
        <taxon>Bacteria</taxon>
        <taxon>Pseudomonadati</taxon>
        <taxon>Pseudomonadota</taxon>
        <taxon>Alphaproteobacteria</taxon>
        <taxon>Hyphomicrobiales</taxon>
        <taxon>Aurantimonadaceae</taxon>
        <taxon>Aurantimonas</taxon>
    </lineage>
</organism>
<keyword evidence="4" id="KW-1185">Reference proteome</keyword>
<dbReference type="PANTHER" id="PTHR30332:SF17">
    <property type="entry name" value="TYPE IV PILIATION SYSTEM PROTEIN DR_0774-RELATED"/>
    <property type="match status" value="1"/>
</dbReference>
<evidence type="ECO:0000256" key="1">
    <source>
        <dbReference type="RuleBase" id="RU004003"/>
    </source>
</evidence>
<evidence type="ECO:0000313" key="3">
    <source>
        <dbReference type="EMBL" id="MCP3057120.1"/>
    </source>
</evidence>
<name>A0A9X2H7E8_9HYPH</name>
<dbReference type="InterPro" id="IPR050810">
    <property type="entry name" value="Bact_Secretion_Sys_Channel"/>
</dbReference>
<comment type="caution">
    <text evidence="3">The sequence shown here is derived from an EMBL/GenBank/DDBJ whole genome shotgun (WGS) entry which is preliminary data.</text>
</comment>
<protein>
    <submittedName>
        <fullName evidence="3">Type II and III secretion system protein family protein</fullName>
    </submittedName>
</protein>
<dbReference type="InterPro" id="IPR004846">
    <property type="entry name" value="T2SS/T3SS_dom"/>
</dbReference>
<proteinExistence type="inferred from homology"/>
<sequence>PHSAISSRKAQTVIELRDGQSFAMAGLLQTVNAKTIEQLPWIGQVPVLGALFRSTSFQKQETDLVVVVTPRLVQPASPGEQLHSPLDQTRSPDDVELFALGLLEVDNAMLRSFKEGQGISGPYGHIIDIDTDNADARPRP</sequence>
<feature type="domain" description="Type II/III secretion system secretin-like" evidence="2">
    <location>
        <begin position="4"/>
        <end position="74"/>
    </location>
</feature>
<reference evidence="3" key="1">
    <citation type="submission" date="2022-03" db="EMBL/GenBank/DDBJ databases">
        <title>Aurantimonas Liuensis sp. Nov., isolated from the hadal seawater of the Mariana Trench.</title>
        <authorList>
            <person name="Liu R."/>
        </authorList>
    </citation>
    <scope>NUCLEOTIDE SEQUENCE</scope>
    <source>
        <strain evidence="3">LRZ36</strain>
    </source>
</reference>
<accession>A0A9X2H7E8</accession>
<comment type="similarity">
    <text evidence="1">Belongs to the bacterial secretin family.</text>
</comment>
<dbReference type="Proteomes" id="UP001155220">
    <property type="component" value="Unassembled WGS sequence"/>
</dbReference>
<dbReference type="GO" id="GO:0015627">
    <property type="term" value="C:type II protein secretion system complex"/>
    <property type="evidence" value="ECO:0007669"/>
    <property type="project" value="TreeGrafter"/>
</dbReference>
<dbReference type="AlphaFoldDB" id="A0A9X2H7E8"/>
<evidence type="ECO:0000259" key="2">
    <source>
        <dbReference type="Pfam" id="PF00263"/>
    </source>
</evidence>
<dbReference type="PANTHER" id="PTHR30332">
    <property type="entry name" value="PROBABLE GENERAL SECRETION PATHWAY PROTEIN D"/>
    <property type="match status" value="1"/>
</dbReference>
<dbReference type="Pfam" id="PF00263">
    <property type="entry name" value="Secretin"/>
    <property type="match status" value="1"/>
</dbReference>
<dbReference type="EMBL" id="JALHBS010000128">
    <property type="protein sequence ID" value="MCP3057120.1"/>
    <property type="molecule type" value="Genomic_DNA"/>
</dbReference>
<feature type="non-terminal residue" evidence="3">
    <location>
        <position position="1"/>
    </location>
</feature>
<dbReference type="GO" id="GO:0009306">
    <property type="term" value="P:protein secretion"/>
    <property type="evidence" value="ECO:0007669"/>
    <property type="project" value="InterPro"/>
</dbReference>
<gene>
    <name evidence="3" type="ORF">MJ956_18530</name>
</gene>